<name>A0A4C1TT43_EUMVA</name>
<proteinExistence type="predicted"/>
<dbReference type="Proteomes" id="UP000299102">
    <property type="component" value="Unassembled WGS sequence"/>
</dbReference>
<keyword evidence="3" id="KW-1185">Reference proteome</keyword>
<gene>
    <name evidence="2" type="ORF">EVAR_8140_1</name>
</gene>
<sequence length="99" mass="10386">MGGVGGLLRPTLAARRGRRGRRGGAGGAAGSSSAPRRVTSESDSNIHVISWTEDALSDVKAKTKLSTRMQYARFGDIASRGDNFLTQTQRNAPLASVAV</sequence>
<evidence type="ECO:0000313" key="2">
    <source>
        <dbReference type="EMBL" id="GBP17074.1"/>
    </source>
</evidence>
<dbReference type="EMBL" id="BGZK01000084">
    <property type="protein sequence ID" value="GBP17074.1"/>
    <property type="molecule type" value="Genomic_DNA"/>
</dbReference>
<feature type="region of interest" description="Disordered" evidence="1">
    <location>
        <begin position="1"/>
        <end position="43"/>
    </location>
</feature>
<organism evidence="2 3">
    <name type="scientific">Eumeta variegata</name>
    <name type="common">Bagworm moth</name>
    <name type="synonym">Eumeta japonica</name>
    <dbReference type="NCBI Taxonomy" id="151549"/>
    <lineage>
        <taxon>Eukaryota</taxon>
        <taxon>Metazoa</taxon>
        <taxon>Ecdysozoa</taxon>
        <taxon>Arthropoda</taxon>
        <taxon>Hexapoda</taxon>
        <taxon>Insecta</taxon>
        <taxon>Pterygota</taxon>
        <taxon>Neoptera</taxon>
        <taxon>Endopterygota</taxon>
        <taxon>Lepidoptera</taxon>
        <taxon>Glossata</taxon>
        <taxon>Ditrysia</taxon>
        <taxon>Tineoidea</taxon>
        <taxon>Psychidae</taxon>
        <taxon>Oiketicinae</taxon>
        <taxon>Eumeta</taxon>
    </lineage>
</organism>
<comment type="caution">
    <text evidence="2">The sequence shown here is derived from an EMBL/GenBank/DDBJ whole genome shotgun (WGS) entry which is preliminary data.</text>
</comment>
<evidence type="ECO:0000313" key="3">
    <source>
        <dbReference type="Proteomes" id="UP000299102"/>
    </source>
</evidence>
<evidence type="ECO:0000256" key="1">
    <source>
        <dbReference type="SAM" id="MobiDB-lite"/>
    </source>
</evidence>
<dbReference type="AlphaFoldDB" id="A0A4C1TT43"/>
<accession>A0A4C1TT43</accession>
<reference evidence="2 3" key="1">
    <citation type="journal article" date="2019" name="Commun. Biol.">
        <title>The bagworm genome reveals a unique fibroin gene that provides high tensile strength.</title>
        <authorList>
            <person name="Kono N."/>
            <person name="Nakamura H."/>
            <person name="Ohtoshi R."/>
            <person name="Tomita M."/>
            <person name="Numata K."/>
            <person name="Arakawa K."/>
        </authorList>
    </citation>
    <scope>NUCLEOTIDE SEQUENCE [LARGE SCALE GENOMIC DNA]</scope>
</reference>
<protein>
    <submittedName>
        <fullName evidence="2">Uncharacterized protein</fullName>
    </submittedName>
</protein>